<accession>A0A502FGE1</accession>
<gene>
    <name evidence="2" type="ORF">EAH88_00290</name>
</gene>
<dbReference type="Proteomes" id="UP000319486">
    <property type="component" value="Unassembled WGS sequence"/>
</dbReference>
<dbReference type="AlphaFoldDB" id="A0A502FGE1"/>
<keyword evidence="3" id="KW-1185">Reference proteome</keyword>
<dbReference type="InterPro" id="IPR038732">
    <property type="entry name" value="HpyO/CreE_NAD-binding"/>
</dbReference>
<evidence type="ECO:0000259" key="1">
    <source>
        <dbReference type="Pfam" id="PF13454"/>
    </source>
</evidence>
<proteinExistence type="predicted"/>
<dbReference type="InterPro" id="IPR052189">
    <property type="entry name" value="L-asp_N-monooxygenase_NS-form"/>
</dbReference>
<comment type="caution">
    <text evidence="2">The sequence shown here is derived from an EMBL/GenBank/DDBJ whole genome shotgun (WGS) entry which is preliminary data.</text>
</comment>
<evidence type="ECO:0000313" key="2">
    <source>
        <dbReference type="EMBL" id="TPG11038.1"/>
    </source>
</evidence>
<protein>
    <submittedName>
        <fullName evidence="2">Pyridine nucleotide-disulfide oxidoreductase</fullName>
    </submittedName>
</protein>
<dbReference type="PANTHER" id="PTHR40254:SF1">
    <property type="entry name" value="BLR0577 PROTEIN"/>
    <property type="match status" value="1"/>
</dbReference>
<reference evidence="2 3" key="1">
    <citation type="journal article" date="2019" name="Environ. Microbiol.">
        <title>Species interactions and distinct microbial communities in high Arctic permafrost affected cryosols are associated with the CH4 and CO2 gas fluxes.</title>
        <authorList>
            <person name="Altshuler I."/>
            <person name="Hamel J."/>
            <person name="Turney S."/>
            <person name="Magnuson E."/>
            <person name="Levesque R."/>
            <person name="Greer C."/>
            <person name="Whyte L.G."/>
        </authorList>
    </citation>
    <scope>NUCLEOTIDE SEQUENCE [LARGE SCALE GENOMIC DNA]</scope>
    <source>
        <strain evidence="2 3">S13Y</strain>
    </source>
</reference>
<organism evidence="2 3">
    <name type="scientific">Rhodanobacter glycinis</name>
    <dbReference type="NCBI Taxonomy" id="582702"/>
    <lineage>
        <taxon>Bacteria</taxon>
        <taxon>Pseudomonadati</taxon>
        <taxon>Pseudomonadota</taxon>
        <taxon>Gammaproteobacteria</taxon>
        <taxon>Lysobacterales</taxon>
        <taxon>Rhodanobacteraceae</taxon>
        <taxon>Rhodanobacter</taxon>
    </lineage>
</organism>
<name>A0A502FGE1_9GAMM</name>
<evidence type="ECO:0000313" key="3">
    <source>
        <dbReference type="Proteomes" id="UP000319486"/>
    </source>
</evidence>
<dbReference type="EMBL" id="RCZO01000001">
    <property type="protein sequence ID" value="TPG11038.1"/>
    <property type="molecule type" value="Genomic_DNA"/>
</dbReference>
<dbReference type="Gene3D" id="3.50.50.60">
    <property type="entry name" value="FAD/NAD(P)-binding domain"/>
    <property type="match status" value="1"/>
</dbReference>
<dbReference type="SUPFAM" id="SSF51905">
    <property type="entry name" value="FAD/NAD(P)-binding domain"/>
    <property type="match status" value="1"/>
</dbReference>
<dbReference type="InterPro" id="IPR036188">
    <property type="entry name" value="FAD/NAD-bd_sf"/>
</dbReference>
<dbReference type="OrthoDB" id="101972at2"/>
<dbReference type="PANTHER" id="PTHR40254">
    <property type="entry name" value="BLR0577 PROTEIN"/>
    <property type="match status" value="1"/>
</dbReference>
<dbReference type="Pfam" id="PF13454">
    <property type="entry name" value="NAD_binding_9"/>
    <property type="match status" value="1"/>
</dbReference>
<dbReference type="RefSeq" id="WP_140648248.1">
    <property type="nucleotide sequence ID" value="NZ_RCZB01000002.1"/>
</dbReference>
<sequence length="460" mass="50807">MFRRVAIIGGGAAAATLLSEMLERQPPQPLHLDWYTGGEASARGVAYGTASERHLLNVRAASMSMFAGKPRGFLDFVQRDDPAIAGTDFLPRRRYGDYLEAEVARALQQGNAHGHDVNIIPFAVDALVPERDGVTVIHGEESRRVDAAVLALGALPPQPLPGVSTAALDCGRYVVDPWRLLAHRDAWPEPPRKVVLIGLGLTAVDVLLELSARWPQTAFIAISRHGLLPEAHLHAAAVPADDSAELIEAMRDAPDIRHWLRLLRETITQHGSEWRTIVDSLRPHLPGLWGELPLEQRARFMRHARWAWERARHRMPPQVREALTALEQGGRLQRQRGRMQSVEVAGDAVQLTLVRAGQTHTLTADLVIQTVGLNTDVRRTQHRLISQLLTNAHIAPDPLGLGVLSDTDGHLQRDGAQETPTHWPHVFAIGSLLRGTLWESTAMPEIRQQARHLADQLLTG</sequence>
<feature type="domain" description="FAD-dependent urate hydroxylase HpyO/Asp monooxygenase CreE-like FAD/NAD(P)-binding" evidence="1">
    <location>
        <begin position="6"/>
        <end position="154"/>
    </location>
</feature>